<comment type="similarity">
    <text evidence="2">Belongs to the aspartate/ornithine carbamoyltransferase superfamily. ATCase family.</text>
</comment>
<dbReference type="PANTHER" id="PTHR45753">
    <property type="entry name" value="ORNITHINE CARBAMOYLTRANSFERASE, MITOCHONDRIAL"/>
    <property type="match status" value="1"/>
</dbReference>
<dbReference type="PANTHER" id="PTHR45753:SF6">
    <property type="entry name" value="ASPARTATE CARBAMOYLTRANSFERASE"/>
    <property type="match status" value="1"/>
</dbReference>
<name>A0A2P6TL85_CHLSO</name>
<accession>A0A2P6TL85</accession>
<evidence type="ECO:0000259" key="10">
    <source>
        <dbReference type="Pfam" id="PF00185"/>
    </source>
</evidence>
<organism evidence="12 13">
    <name type="scientific">Chlorella sorokiniana</name>
    <name type="common">Freshwater green alga</name>
    <dbReference type="NCBI Taxonomy" id="3076"/>
    <lineage>
        <taxon>Eukaryota</taxon>
        <taxon>Viridiplantae</taxon>
        <taxon>Chlorophyta</taxon>
        <taxon>core chlorophytes</taxon>
        <taxon>Trebouxiophyceae</taxon>
        <taxon>Chlorellales</taxon>
        <taxon>Chlorellaceae</taxon>
        <taxon>Chlorella clade</taxon>
        <taxon>Chlorella</taxon>
    </lineage>
</organism>
<evidence type="ECO:0000259" key="11">
    <source>
        <dbReference type="Pfam" id="PF02729"/>
    </source>
</evidence>
<comment type="catalytic activity">
    <reaction evidence="8">
        <text>carbamoyl phosphate + L-aspartate = N-carbamoyl-L-aspartate + phosphate + H(+)</text>
        <dbReference type="Rhea" id="RHEA:20013"/>
        <dbReference type="ChEBI" id="CHEBI:15378"/>
        <dbReference type="ChEBI" id="CHEBI:29991"/>
        <dbReference type="ChEBI" id="CHEBI:32814"/>
        <dbReference type="ChEBI" id="CHEBI:43474"/>
        <dbReference type="ChEBI" id="CHEBI:58228"/>
        <dbReference type="EC" id="2.1.3.2"/>
    </reaction>
</comment>
<dbReference type="Proteomes" id="UP000239899">
    <property type="component" value="Unassembled WGS sequence"/>
</dbReference>
<dbReference type="FunFam" id="3.40.50.1370:FF:000001">
    <property type="entry name" value="Aspartate carbamoyltransferase"/>
    <property type="match status" value="1"/>
</dbReference>
<dbReference type="OrthoDB" id="1924069at2759"/>
<evidence type="ECO:0000256" key="6">
    <source>
        <dbReference type="ARBA" id="ARBA00022975"/>
    </source>
</evidence>
<dbReference type="NCBIfam" id="NF002032">
    <property type="entry name" value="PRK00856.1"/>
    <property type="match status" value="1"/>
</dbReference>
<dbReference type="HAMAP" id="MF_00001">
    <property type="entry name" value="Asp_carb_tr"/>
    <property type="match status" value="1"/>
</dbReference>
<dbReference type="GO" id="GO:0006207">
    <property type="term" value="P:'de novo' pyrimidine nucleobase biosynthetic process"/>
    <property type="evidence" value="ECO:0007669"/>
    <property type="project" value="InterPro"/>
</dbReference>
<dbReference type="InterPro" id="IPR036901">
    <property type="entry name" value="Asp/Orn_carbamoylTrfase_sf"/>
</dbReference>
<reference evidence="12 13" key="1">
    <citation type="journal article" date="2018" name="Plant J.">
        <title>Genome sequences of Chlorella sorokiniana UTEX 1602 and Micractinium conductrix SAG 241.80: implications to maltose excretion by a green alga.</title>
        <authorList>
            <person name="Arriola M.B."/>
            <person name="Velmurugan N."/>
            <person name="Zhang Y."/>
            <person name="Plunkett M.H."/>
            <person name="Hondzo H."/>
            <person name="Barney B.M."/>
        </authorList>
    </citation>
    <scope>NUCLEOTIDE SEQUENCE [LARGE SCALE GENOMIC DNA]</scope>
    <source>
        <strain evidence="13">UTEX 1602</strain>
    </source>
</reference>
<dbReference type="GO" id="GO:0006520">
    <property type="term" value="P:amino acid metabolic process"/>
    <property type="evidence" value="ECO:0007669"/>
    <property type="project" value="InterPro"/>
</dbReference>
<dbReference type="FunFam" id="3.40.50.1370:FF:000002">
    <property type="entry name" value="Aspartate carbamoyltransferase 2"/>
    <property type="match status" value="1"/>
</dbReference>
<proteinExistence type="inferred from homology"/>
<evidence type="ECO:0000256" key="9">
    <source>
        <dbReference type="RuleBase" id="RU003634"/>
    </source>
</evidence>
<evidence type="ECO:0000256" key="8">
    <source>
        <dbReference type="ARBA" id="ARBA00048859"/>
    </source>
</evidence>
<evidence type="ECO:0000313" key="13">
    <source>
        <dbReference type="Proteomes" id="UP000239899"/>
    </source>
</evidence>
<comment type="pathway">
    <text evidence="1">Pyrimidine metabolism; UMP biosynthesis via de novo pathway; (S)-dihydroorotate from bicarbonate: step 2/3.</text>
</comment>
<protein>
    <recommendedName>
        <fullName evidence="4">aspartate carbamoyltransferase</fullName>
        <ecNumber evidence="4">2.1.3.2</ecNumber>
    </recommendedName>
</protein>
<dbReference type="Gene3D" id="3.40.50.1370">
    <property type="entry name" value="Aspartate/ornithine carbamoyltransferase"/>
    <property type="match status" value="2"/>
</dbReference>
<keyword evidence="13" id="KW-1185">Reference proteome</keyword>
<gene>
    <name evidence="12" type="ORF">C2E21_6202</name>
</gene>
<dbReference type="Pfam" id="PF00185">
    <property type="entry name" value="OTCace"/>
    <property type="match status" value="1"/>
</dbReference>
<dbReference type="NCBIfam" id="TIGR00670">
    <property type="entry name" value="asp_carb_tr"/>
    <property type="match status" value="1"/>
</dbReference>
<keyword evidence="5 9" id="KW-0808">Transferase</keyword>
<dbReference type="PRINTS" id="PR00100">
    <property type="entry name" value="AOTCASE"/>
</dbReference>
<dbReference type="Pfam" id="PF02729">
    <property type="entry name" value="OTCace_N"/>
    <property type="match status" value="1"/>
</dbReference>
<comment type="subunit">
    <text evidence="3">Homotrimer.</text>
</comment>
<comment type="caution">
    <text evidence="12">The sequence shown here is derived from an EMBL/GenBank/DDBJ whole genome shotgun (WGS) entry which is preliminary data.</text>
</comment>
<dbReference type="SUPFAM" id="SSF53671">
    <property type="entry name" value="Aspartate/ornithine carbamoyltransferase"/>
    <property type="match status" value="1"/>
</dbReference>
<feature type="domain" description="Aspartate/ornithine carbamoyltransferase carbamoyl-P binding" evidence="11">
    <location>
        <begin position="54"/>
        <end position="196"/>
    </location>
</feature>
<dbReference type="InterPro" id="IPR006131">
    <property type="entry name" value="Asp_carbamoyltransf_Asp/Orn-bd"/>
</dbReference>
<comment type="function">
    <text evidence="7">Catalyzes the condensation of carbamoyl phosphate and aspartate to form carbamoyl aspartate and inorganic phosphate, the committed step in the de novo pyrimidine nucleotide biosynthesis pathway.</text>
</comment>
<dbReference type="InterPro" id="IPR006132">
    <property type="entry name" value="Asp/Orn_carbamoyltranf_P-bd"/>
</dbReference>
<evidence type="ECO:0000256" key="7">
    <source>
        <dbReference type="ARBA" id="ARBA00043884"/>
    </source>
</evidence>
<feature type="domain" description="Aspartate/ornithine carbamoyltransferase Asp/Orn-binding" evidence="10">
    <location>
        <begin position="204"/>
        <end position="354"/>
    </location>
</feature>
<dbReference type="GO" id="GO:0016597">
    <property type="term" value="F:amino acid binding"/>
    <property type="evidence" value="ECO:0007669"/>
    <property type="project" value="InterPro"/>
</dbReference>
<evidence type="ECO:0000256" key="4">
    <source>
        <dbReference type="ARBA" id="ARBA00013008"/>
    </source>
</evidence>
<dbReference type="PRINTS" id="PR00101">
    <property type="entry name" value="ATCASE"/>
</dbReference>
<dbReference type="InterPro" id="IPR006130">
    <property type="entry name" value="Asp/Orn_carbamoylTrfase"/>
</dbReference>
<dbReference type="EMBL" id="LHPG02000012">
    <property type="protein sequence ID" value="PRW45053.1"/>
    <property type="molecule type" value="Genomic_DNA"/>
</dbReference>
<evidence type="ECO:0000313" key="12">
    <source>
        <dbReference type="EMBL" id="PRW45053.1"/>
    </source>
</evidence>
<dbReference type="InterPro" id="IPR002082">
    <property type="entry name" value="Asp_carbamoyltransf"/>
</dbReference>
<dbReference type="EC" id="2.1.3.2" evidence="4"/>
<evidence type="ECO:0000256" key="2">
    <source>
        <dbReference type="ARBA" id="ARBA00008896"/>
    </source>
</evidence>
<dbReference type="GO" id="GO:0044205">
    <property type="term" value="P:'de novo' UMP biosynthetic process"/>
    <property type="evidence" value="ECO:0007669"/>
    <property type="project" value="UniProtKB-UniPathway"/>
</dbReference>
<dbReference type="STRING" id="3076.A0A2P6TL85"/>
<evidence type="ECO:0000256" key="3">
    <source>
        <dbReference type="ARBA" id="ARBA00011233"/>
    </source>
</evidence>
<dbReference type="AlphaFoldDB" id="A0A2P6TL85"/>
<evidence type="ECO:0000256" key="1">
    <source>
        <dbReference type="ARBA" id="ARBA00004852"/>
    </source>
</evidence>
<dbReference type="PROSITE" id="PS00097">
    <property type="entry name" value="CARBAMOYLTRANSFERASE"/>
    <property type="match status" value="1"/>
</dbReference>
<sequence length="363" mass="39986">MHSTAAASWAPAPACASAAARARRLSTVTRAVTPTLQPGVENKDAPSWLAEPIRHVVKSQQFNREALEHVLKVAREMEDVRPGTDASQQLQGAIMSTLFYEPSTRTRLSFESAMARLGGTILTTESAAEFSSAAKGETLEDTIRTVESYADVVVLRHFQAGSAERAAKAASIPIINAGDGPGQHPTQALLDVYTIQREIGRLDNFKIGLIGDLANGRTVRSLAYVLSMYPGVKMYFVAPDECRMKDDIKTYLTSVGVDWEEVNDLAMVAADVDVLYQTRIQKERFQDRPEDYEKAKGKYIINGELMKLVKGDAVVLHPLPRVDEIHPEVDSDPRAAYFRQARNGLYVRMALLKLCLDGRALGH</sequence>
<dbReference type="GO" id="GO:0004070">
    <property type="term" value="F:aspartate carbamoyltransferase activity"/>
    <property type="evidence" value="ECO:0007669"/>
    <property type="project" value="UniProtKB-EC"/>
</dbReference>
<dbReference type="UniPathway" id="UPA00070">
    <property type="reaction ID" value="UER00116"/>
</dbReference>
<keyword evidence="6" id="KW-0665">Pyrimidine biosynthesis</keyword>
<evidence type="ECO:0000256" key="5">
    <source>
        <dbReference type="ARBA" id="ARBA00022679"/>
    </source>
</evidence>